<evidence type="ECO:0000313" key="3">
    <source>
        <dbReference type="Proteomes" id="UP000182130"/>
    </source>
</evidence>
<protein>
    <submittedName>
        <fullName evidence="2">Methylenetetrahydrofolate reductase (NADPH)</fullName>
    </submittedName>
</protein>
<dbReference type="GO" id="GO:0016491">
    <property type="term" value="F:oxidoreductase activity"/>
    <property type="evidence" value="ECO:0007669"/>
    <property type="project" value="UniProtKB-KW"/>
</dbReference>
<reference evidence="3" key="1">
    <citation type="submission" date="2016-10" db="EMBL/GenBank/DDBJ databases">
        <authorList>
            <person name="Varghese N."/>
            <person name="Submissions S."/>
        </authorList>
    </citation>
    <scope>NUCLEOTIDE SEQUENCE [LARGE SCALE GENOMIC DNA]</scope>
    <source>
        <strain evidence="3">CGMCC 1.10783</strain>
    </source>
</reference>
<evidence type="ECO:0000256" key="1">
    <source>
        <dbReference type="ARBA" id="ARBA00023002"/>
    </source>
</evidence>
<dbReference type="OrthoDB" id="9812555at2"/>
<dbReference type="STRING" id="1045773.SAMN05216555_109121"/>
<dbReference type="Proteomes" id="UP000182130">
    <property type="component" value="Unassembled WGS sequence"/>
</dbReference>
<dbReference type="RefSeq" id="WP_074589479.1">
    <property type="nucleotide sequence ID" value="NZ_FNEI01000009.1"/>
</dbReference>
<dbReference type="EMBL" id="FNEI01000009">
    <property type="protein sequence ID" value="SDJ32569.1"/>
    <property type="molecule type" value="Genomic_DNA"/>
</dbReference>
<proteinExistence type="predicted"/>
<gene>
    <name evidence="2" type="ORF">SAMN05216555_109121</name>
</gene>
<sequence>MENLRFKIAPSLDAEDFVKRWLPSGAELTVSCLPGLGVGRTLATAASLSQQGHHVIPHLPARMIPSTAFLRKALKWLARADIGRVLVMAGDGPQDGPYGESLPLMEDIAQFTSGEFRLGVLGHPEPHPYAREQVLYHALIAKQHLASELTTQLCFDPNIVNRYLRRLRSDGVELPVWISAPTGLPQADIGIATATLGLGPSVRRITRPGPLGRQFFKTGNFDLDIFEKQLTTDVAGFHINTFNRPPGTNPTPEPQRLGATP</sequence>
<name>A0A1G8STL1_9MICC</name>
<accession>A0A1G8STL1</accession>
<dbReference type="Gene3D" id="3.20.20.220">
    <property type="match status" value="1"/>
</dbReference>
<evidence type="ECO:0000313" key="2">
    <source>
        <dbReference type="EMBL" id="SDJ32569.1"/>
    </source>
</evidence>
<dbReference type="AlphaFoldDB" id="A0A1G8STL1"/>
<dbReference type="SUPFAM" id="SSF51730">
    <property type="entry name" value="FAD-linked oxidoreductase"/>
    <property type="match status" value="1"/>
</dbReference>
<dbReference type="InterPro" id="IPR029041">
    <property type="entry name" value="FAD-linked_oxidoreductase-like"/>
</dbReference>
<organism evidence="2 3">
    <name type="scientific">Arthrobacter cupressi</name>
    <dbReference type="NCBI Taxonomy" id="1045773"/>
    <lineage>
        <taxon>Bacteria</taxon>
        <taxon>Bacillati</taxon>
        <taxon>Actinomycetota</taxon>
        <taxon>Actinomycetes</taxon>
        <taxon>Micrococcales</taxon>
        <taxon>Micrococcaceae</taxon>
        <taxon>Arthrobacter</taxon>
    </lineage>
</organism>
<keyword evidence="3" id="KW-1185">Reference proteome</keyword>
<keyword evidence="1" id="KW-0560">Oxidoreductase</keyword>